<dbReference type="AlphaFoldDB" id="A0A1H6WFZ6"/>
<dbReference type="RefSeq" id="WP_090865270.1">
    <property type="nucleotide sequence ID" value="NZ_FNYE01000007.1"/>
</dbReference>
<reference evidence="3" key="1">
    <citation type="submission" date="2016-10" db="EMBL/GenBank/DDBJ databases">
        <authorList>
            <person name="Varghese N."/>
            <person name="Submissions S."/>
        </authorList>
    </citation>
    <scope>NUCLEOTIDE SEQUENCE [LARGE SCALE GENOMIC DNA]</scope>
    <source>
        <strain evidence="3">LMG 26031</strain>
    </source>
</reference>
<evidence type="ECO:0000256" key="1">
    <source>
        <dbReference type="SAM" id="Phobius"/>
    </source>
</evidence>
<dbReference type="EMBL" id="FNYE01000007">
    <property type="protein sequence ID" value="SEJ14134.1"/>
    <property type="molecule type" value="Genomic_DNA"/>
</dbReference>
<proteinExistence type="predicted"/>
<protein>
    <submittedName>
        <fullName evidence="2">Uncharacterized protein</fullName>
    </submittedName>
</protein>
<keyword evidence="1" id="KW-0472">Membrane</keyword>
<dbReference type="Proteomes" id="UP000198866">
    <property type="component" value="Unassembled WGS sequence"/>
</dbReference>
<keyword evidence="1" id="KW-1133">Transmembrane helix</keyword>
<evidence type="ECO:0000313" key="2">
    <source>
        <dbReference type="EMBL" id="SEJ14134.1"/>
    </source>
</evidence>
<evidence type="ECO:0000313" key="3">
    <source>
        <dbReference type="Proteomes" id="UP000198866"/>
    </source>
</evidence>
<keyword evidence="1" id="KW-0812">Transmembrane</keyword>
<sequence length="79" mass="8496">MITAISTVLNFIGLTMMAFGGIGAAWFSPASHPDPDWSVDHIGEQRVKRVVTHHSQKLVKPCFALVGVGALFQLAAMAF</sequence>
<accession>A0A1H6WFZ6</accession>
<name>A0A1H6WFZ6_9BURK</name>
<gene>
    <name evidence="2" type="ORF">SAMN05192539_100738</name>
</gene>
<dbReference type="OrthoDB" id="9840497at2"/>
<organism evidence="2 3">
    <name type="scientific">Paraburkholderia diazotrophica</name>
    <dbReference type="NCBI Taxonomy" id="667676"/>
    <lineage>
        <taxon>Bacteria</taxon>
        <taxon>Pseudomonadati</taxon>
        <taxon>Pseudomonadota</taxon>
        <taxon>Betaproteobacteria</taxon>
        <taxon>Burkholderiales</taxon>
        <taxon>Burkholderiaceae</taxon>
        <taxon>Paraburkholderia</taxon>
    </lineage>
</organism>
<feature type="transmembrane region" description="Helical" evidence="1">
    <location>
        <begin position="7"/>
        <end position="27"/>
    </location>
</feature>
<keyword evidence="3" id="KW-1185">Reference proteome</keyword>